<dbReference type="PANTHER" id="PTHR21601">
    <property type="entry name" value="SPA2 PROTEIN"/>
    <property type="match status" value="1"/>
</dbReference>
<feature type="region of interest" description="Disordered" evidence="1">
    <location>
        <begin position="1"/>
        <end position="119"/>
    </location>
</feature>
<dbReference type="GO" id="GO:0005078">
    <property type="term" value="F:MAP-kinase scaffold activity"/>
    <property type="evidence" value="ECO:0007669"/>
    <property type="project" value="TreeGrafter"/>
</dbReference>
<feature type="compositionally biased region" description="Basic and acidic residues" evidence="1">
    <location>
        <begin position="511"/>
        <end position="521"/>
    </location>
</feature>
<feature type="region of interest" description="Disordered" evidence="1">
    <location>
        <begin position="511"/>
        <end position="531"/>
    </location>
</feature>
<dbReference type="AlphaFoldDB" id="A0A1V8TSK1"/>
<dbReference type="Pfam" id="PF08518">
    <property type="entry name" value="GIT_SHD"/>
    <property type="match status" value="2"/>
</dbReference>
<dbReference type="GO" id="GO:0005826">
    <property type="term" value="C:actomyosin contractile ring"/>
    <property type="evidence" value="ECO:0007669"/>
    <property type="project" value="TreeGrafter"/>
</dbReference>
<comment type="caution">
    <text evidence="3">The sequence shown here is derived from an EMBL/GenBank/DDBJ whole genome shotgun (WGS) entry which is preliminary data.</text>
</comment>
<feature type="region of interest" description="Disordered" evidence="1">
    <location>
        <begin position="679"/>
        <end position="704"/>
    </location>
</feature>
<organism evidence="3 4">
    <name type="scientific">Cryoendolithus antarcticus</name>
    <dbReference type="NCBI Taxonomy" id="1507870"/>
    <lineage>
        <taxon>Eukaryota</taxon>
        <taxon>Fungi</taxon>
        <taxon>Dikarya</taxon>
        <taxon>Ascomycota</taxon>
        <taxon>Pezizomycotina</taxon>
        <taxon>Dothideomycetes</taxon>
        <taxon>Dothideomycetidae</taxon>
        <taxon>Cladosporiales</taxon>
        <taxon>Cladosporiaceae</taxon>
        <taxon>Cryoendolithus</taxon>
    </lineage>
</organism>
<feature type="compositionally biased region" description="Basic and acidic residues" evidence="1">
    <location>
        <begin position="289"/>
        <end position="299"/>
    </location>
</feature>
<protein>
    <recommendedName>
        <fullName evidence="2">GIT Spa2 homology (SHD) domain-containing protein</fullName>
    </recommendedName>
</protein>
<dbReference type="OrthoDB" id="5588096at2759"/>
<feature type="compositionally biased region" description="Low complexity" evidence="1">
    <location>
        <begin position="65"/>
        <end position="92"/>
    </location>
</feature>
<dbReference type="InterPro" id="IPR039892">
    <property type="entry name" value="Spa2/Sph1"/>
</dbReference>
<feature type="domain" description="GIT Spa2 homology (SHD)" evidence="2">
    <location>
        <begin position="205"/>
        <end position="235"/>
    </location>
</feature>
<dbReference type="Pfam" id="PF23742">
    <property type="entry name" value="VBS_C3G9"/>
    <property type="match status" value="1"/>
</dbReference>
<dbReference type="EMBL" id="NAJO01000002">
    <property type="protein sequence ID" value="OQO14304.1"/>
    <property type="molecule type" value="Genomic_DNA"/>
</dbReference>
<reference evidence="4" key="1">
    <citation type="submission" date="2017-03" db="EMBL/GenBank/DDBJ databases">
        <title>Genomes of endolithic fungi from Antarctica.</title>
        <authorList>
            <person name="Coleine C."/>
            <person name="Masonjones S."/>
            <person name="Stajich J.E."/>
        </authorList>
    </citation>
    <scope>NUCLEOTIDE SEQUENCE [LARGE SCALE GENOMIC DNA]</scope>
    <source>
        <strain evidence="4">CCFEE 5527</strain>
    </source>
</reference>
<feature type="compositionally biased region" description="Basic and acidic residues" evidence="1">
    <location>
        <begin position="845"/>
        <end position="862"/>
    </location>
</feature>
<feature type="compositionally biased region" description="Low complexity" evidence="1">
    <location>
        <begin position="679"/>
        <end position="697"/>
    </location>
</feature>
<gene>
    <name evidence="3" type="ORF">B0A48_01180</name>
</gene>
<dbReference type="InParanoid" id="A0A1V8TSK1"/>
<accession>A0A1V8TSK1</accession>
<dbReference type="Proteomes" id="UP000192596">
    <property type="component" value="Unassembled WGS sequence"/>
</dbReference>
<dbReference type="PANTHER" id="PTHR21601:SF0">
    <property type="entry name" value="PROTEIN SPA2-RELATED"/>
    <property type="match status" value="1"/>
</dbReference>
<feature type="region of interest" description="Disordered" evidence="1">
    <location>
        <begin position="235"/>
        <end position="329"/>
    </location>
</feature>
<dbReference type="STRING" id="1507870.A0A1V8TSK1"/>
<dbReference type="InterPro" id="IPR056439">
    <property type="entry name" value="VBS_C3G9"/>
</dbReference>
<name>A0A1V8TSK1_9PEZI</name>
<dbReference type="InterPro" id="IPR013724">
    <property type="entry name" value="GIT_SHD"/>
</dbReference>
<evidence type="ECO:0000256" key="1">
    <source>
        <dbReference type="SAM" id="MobiDB-lite"/>
    </source>
</evidence>
<evidence type="ECO:0000313" key="4">
    <source>
        <dbReference type="Proteomes" id="UP000192596"/>
    </source>
</evidence>
<evidence type="ECO:0000313" key="3">
    <source>
        <dbReference type="EMBL" id="OQO14304.1"/>
    </source>
</evidence>
<dbReference type="Gene3D" id="1.10.287.1490">
    <property type="match status" value="1"/>
</dbReference>
<dbReference type="SMART" id="SM00555">
    <property type="entry name" value="GIT"/>
    <property type="match status" value="2"/>
</dbReference>
<feature type="region of interest" description="Disordered" evidence="1">
    <location>
        <begin position="435"/>
        <end position="457"/>
    </location>
</feature>
<proteinExistence type="predicted"/>
<sequence length="862" mass="94195">MHRHNGPISPLSMNSSDSFASRYGPPSGPSSHNINPLGGTPNDVPYGGGPYGAARPQRPSPPGSQHPSGSTDMSRPSAASSGSMRPPSSTSSIGGRSDGRFGPPGGARDSGRSMGLRPDNEDVLSRHYQVLKNYLATSLRDEKGNLKPNRARDKLLRLSVTQFMELSTDVYDELIRREDERLQRVRDVPRYLLPKNNFHPKRNQARQKLSTLPIERFKQLATDVFYELERRIPRFTGGEGDRPLSSTSQGRGMPPGYRVPLPGQGRPGMPQAPYQSFRPASPMGASSRRPSEQSDRGDLMKPLPKTFQSNTIVPNKSTMVEDDDEEDLGISPYGDERGMDMLSSPLGSDAMSPGAGRGGDPEVMKAQEAEIATLRSKVQEMEGSLLQRDRDLEGRRLEMEDKERNVSEERREWHDLRETLEQKVLDAQRLHETMKSELDTLRRGTSQQDRDLHATHEQSLRDITTRLENTHTEKTTLQSSLSGLQTEHSSLRAQLEDLSRQRDSLQNHLRTREAELDEIRDTPSSGSADQETRIHALEEELAAQEQRTSEVQAQAMQHLAEMRALSSTHHSSTEESEAQHSRITGLESDISTWRTRYAKLRAQNRSLRASTMGLPITKPALPSAFVSETGLVDGVAVTNFQLAIESLLLAGRQSEPEPVLSAVKEVAVCIAAITSPLSTSGYPTPSPSPHSSGSGSDEGSRESLGKLKARVMGTANSLITAGKLHVASHGLSPVGLLDAAASNLTHATIELVKSVGIRPASLVAEPLPSEDDEPEPVLAPIGKLSVSRGSNNLLDIIHKSSGSVESVKPLEIKRSNTSKKVNGWFGWGKGGSEEEVAMPNGIVAKGDERSGREGEGEYDPYR</sequence>
<feature type="domain" description="GIT Spa2 homology (SHD)" evidence="2">
    <location>
        <begin position="151"/>
        <end position="181"/>
    </location>
</feature>
<dbReference type="GO" id="GO:1902716">
    <property type="term" value="C:cell cortex of growing cell tip"/>
    <property type="evidence" value="ECO:0007669"/>
    <property type="project" value="TreeGrafter"/>
</dbReference>
<feature type="compositionally biased region" description="Polar residues" evidence="1">
    <location>
        <begin position="306"/>
        <end position="318"/>
    </location>
</feature>
<keyword evidence="4" id="KW-1185">Reference proteome</keyword>
<evidence type="ECO:0000259" key="2">
    <source>
        <dbReference type="SMART" id="SM00555"/>
    </source>
</evidence>
<feature type="region of interest" description="Disordered" evidence="1">
    <location>
        <begin position="839"/>
        <end position="862"/>
    </location>
</feature>